<proteinExistence type="predicted"/>
<dbReference type="AlphaFoldDB" id="A0AAW0N3G4"/>
<feature type="compositionally biased region" description="Basic residues" evidence="1">
    <location>
        <begin position="191"/>
        <end position="200"/>
    </location>
</feature>
<evidence type="ECO:0000313" key="2">
    <source>
        <dbReference type="EMBL" id="KAK7891164.1"/>
    </source>
</evidence>
<name>A0AAW0N3G4_9GOBI</name>
<organism evidence="2 3">
    <name type="scientific">Mugilogobius chulae</name>
    <name type="common">yellowstripe goby</name>
    <dbReference type="NCBI Taxonomy" id="88201"/>
    <lineage>
        <taxon>Eukaryota</taxon>
        <taxon>Metazoa</taxon>
        <taxon>Chordata</taxon>
        <taxon>Craniata</taxon>
        <taxon>Vertebrata</taxon>
        <taxon>Euteleostomi</taxon>
        <taxon>Actinopterygii</taxon>
        <taxon>Neopterygii</taxon>
        <taxon>Teleostei</taxon>
        <taxon>Neoteleostei</taxon>
        <taxon>Acanthomorphata</taxon>
        <taxon>Gobiaria</taxon>
        <taxon>Gobiiformes</taxon>
        <taxon>Gobioidei</taxon>
        <taxon>Gobiidae</taxon>
        <taxon>Gobionellinae</taxon>
        <taxon>Mugilogobius</taxon>
    </lineage>
</organism>
<evidence type="ECO:0000256" key="1">
    <source>
        <dbReference type="SAM" id="MobiDB-lite"/>
    </source>
</evidence>
<gene>
    <name evidence="2" type="ORF">WMY93_023127</name>
</gene>
<dbReference type="Proteomes" id="UP001460270">
    <property type="component" value="Unassembled WGS sequence"/>
</dbReference>
<comment type="caution">
    <text evidence="2">The sequence shown here is derived from an EMBL/GenBank/DDBJ whole genome shotgun (WGS) entry which is preliminary data.</text>
</comment>
<reference evidence="3" key="1">
    <citation type="submission" date="2024-04" db="EMBL/GenBank/DDBJ databases">
        <title>Salinicola lusitanus LLJ914,a marine bacterium isolated from the Okinawa Trough.</title>
        <authorList>
            <person name="Li J."/>
        </authorList>
    </citation>
    <scope>NUCLEOTIDE SEQUENCE [LARGE SCALE GENOMIC DNA]</scope>
</reference>
<sequence>MELHINLHSDRSRRKRTILQRDTNVVLRSDQSDYSPPLKRTCLLSTGDIWCETTWRPTMKLMQPGTDVPNYCTPLQSTCLQLFTGDICSKTLHKTRRATKRSMKEALDGGLRDSPDYCPPIKRTCVQTNTEDFRMDTGESQSDCSQSSNMTIADDCTPMETDDNMDAVAVPMEIGEVDDSRMEIDVDSTQRKKCTKKTNPSRKLATCQRQSAQQDKRERKIVRARRYLYLLHMNNQ</sequence>
<dbReference type="EMBL" id="JBBPFD010000017">
    <property type="protein sequence ID" value="KAK7891164.1"/>
    <property type="molecule type" value="Genomic_DNA"/>
</dbReference>
<keyword evidence="3" id="KW-1185">Reference proteome</keyword>
<feature type="region of interest" description="Disordered" evidence="1">
    <location>
        <begin position="186"/>
        <end position="218"/>
    </location>
</feature>
<evidence type="ECO:0000313" key="3">
    <source>
        <dbReference type="Proteomes" id="UP001460270"/>
    </source>
</evidence>
<accession>A0AAW0N3G4</accession>
<protein>
    <submittedName>
        <fullName evidence="2">Uncharacterized protein</fullName>
    </submittedName>
</protein>